<protein>
    <recommendedName>
        <fullName evidence="3">Sulfatase N-terminal domain-containing protein</fullName>
    </recommendedName>
</protein>
<dbReference type="AlphaFoldDB" id="A0A1F7RR73"/>
<dbReference type="Pfam" id="PF01663">
    <property type="entry name" value="Phosphodiest"/>
    <property type="match status" value="1"/>
</dbReference>
<reference evidence="1 2" key="1">
    <citation type="journal article" date="2016" name="Nat. Commun.">
        <title>Thousands of microbial genomes shed light on interconnected biogeochemical processes in an aquifer system.</title>
        <authorList>
            <person name="Anantharaman K."/>
            <person name="Brown C.T."/>
            <person name="Hug L.A."/>
            <person name="Sharon I."/>
            <person name="Castelle C.J."/>
            <person name="Probst A.J."/>
            <person name="Thomas B.C."/>
            <person name="Singh A."/>
            <person name="Wilkins M.J."/>
            <person name="Karaoz U."/>
            <person name="Brodie E.L."/>
            <person name="Williams K.H."/>
            <person name="Hubbard S.S."/>
            <person name="Banfield J.F."/>
        </authorList>
    </citation>
    <scope>NUCLEOTIDE SEQUENCE [LARGE SCALE GENOMIC DNA]</scope>
</reference>
<comment type="caution">
    <text evidence="1">The sequence shown here is derived from an EMBL/GenBank/DDBJ whole genome shotgun (WGS) entry which is preliminary data.</text>
</comment>
<evidence type="ECO:0008006" key="3">
    <source>
        <dbReference type="Google" id="ProtNLM"/>
    </source>
</evidence>
<dbReference type="Proteomes" id="UP000179266">
    <property type="component" value="Unassembled WGS sequence"/>
</dbReference>
<evidence type="ECO:0000313" key="1">
    <source>
        <dbReference type="EMBL" id="OGL44045.1"/>
    </source>
</evidence>
<organism evidence="1 2">
    <name type="scientific">Candidatus Schekmanbacteria bacterium RBG_13_48_7</name>
    <dbReference type="NCBI Taxonomy" id="1817878"/>
    <lineage>
        <taxon>Bacteria</taxon>
        <taxon>Candidatus Schekmaniibacteriota</taxon>
    </lineage>
</organism>
<proteinExistence type="predicted"/>
<accession>A0A1F7RR73</accession>
<dbReference type="InterPro" id="IPR017850">
    <property type="entry name" value="Alkaline_phosphatase_core_sf"/>
</dbReference>
<name>A0A1F7RR73_9BACT</name>
<dbReference type="InterPro" id="IPR002591">
    <property type="entry name" value="Phosphodiest/P_Trfase"/>
</dbReference>
<evidence type="ECO:0000313" key="2">
    <source>
        <dbReference type="Proteomes" id="UP000179266"/>
    </source>
</evidence>
<sequence>MTTDMDNFYAEGSIASLTPTVAKLFAADIPTLSSASPIESVLEIHERIVGSAPIERCLIFCPDALGVHIWRSCMSHLDSITEFADLRIPLLSVMPPKTPVCFASMFTGGQPIDHGIMKYERPVLKCETLFDVLLRANYSIAIVAVKNSSIDLIFRERNIDYFSEQYDGEVVARTIDLIEENRHNLIVVYQQEYDDMLHKNDPFSDLCIQAVANHVRSFITIARTALNAWNGHNSAIIFASDHGAHIDSASGHGDHGMDIPEDRQLFHWYKINSDVQRPDNQSIQQIAETTRPQMHAVMPLIDINQNGMK</sequence>
<dbReference type="EMBL" id="MGDD01000243">
    <property type="protein sequence ID" value="OGL44045.1"/>
    <property type="molecule type" value="Genomic_DNA"/>
</dbReference>
<dbReference type="Gene3D" id="3.40.720.10">
    <property type="entry name" value="Alkaline Phosphatase, subunit A"/>
    <property type="match status" value="1"/>
</dbReference>
<dbReference type="SUPFAM" id="SSF53649">
    <property type="entry name" value="Alkaline phosphatase-like"/>
    <property type="match status" value="1"/>
</dbReference>
<gene>
    <name evidence="1" type="ORF">A2161_16090</name>
</gene>